<protein>
    <recommendedName>
        <fullName evidence="2">protein geranylgeranyltransferase type II</fullName>
        <ecNumber evidence="2">2.5.1.60</ecNumber>
    </recommendedName>
</protein>
<feature type="compositionally biased region" description="Basic and acidic residues" evidence="7">
    <location>
        <begin position="261"/>
        <end position="270"/>
    </location>
</feature>
<feature type="region of interest" description="Disordered" evidence="7">
    <location>
        <begin position="125"/>
        <end position="165"/>
    </location>
</feature>
<evidence type="ECO:0000256" key="6">
    <source>
        <dbReference type="ARBA" id="ARBA00047658"/>
    </source>
</evidence>
<dbReference type="Proteomes" id="UP000224006">
    <property type="component" value="Chromosome II"/>
</dbReference>
<dbReference type="GeneID" id="40308564"/>
<comment type="caution">
    <text evidence="8">The sequence shown here is derived from an EMBL/GenBank/DDBJ whole genome shotgun (WGS) entry which is preliminary data.</text>
</comment>
<comment type="catalytic activity">
    <reaction evidence="6">
        <text>geranylgeranyl diphosphate + L-cysteinyl-[protein] = S-geranylgeranyl-L-cysteinyl-[protein] + diphosphate</text>
        <dbReference type="Rhea" id="RHEA:21240"/>
        <dbReference type="Rhea" id="RHEA-COMP:10131"/>
        <dbReference type="Rhea" id="RHEA-COMP:11537"/>
        <dbReference type="ChEBI" id="CHEBI:29950"/>
        <dbReference type="ChEBI" id="CHEBI:33019"/>
        <dbReference type="ChEBI" id="CHEBI:57533"/>
        <dbReference type="ChEBI" id="CHEBI:86021"/>
        <dbReference type="EC" id="2.5.1.60"/>
    </reaction>
</comment>
<feature type="compositionally biased region" description="Low complexity" evidence="7">
    <location>
        <begin position="340"/>
        <end position="350"/>
    </location>
</feature>
<feature type="region of interest" description="Disordered" evidence="7">
    <location>
        <begin position="482"/>
        <end position="505"/>
    </location>
</feature>
<evidence type="ECO:0000256" key="7">
    <source>
        <dbReference type="SAM" id="MobiDB-lite"/>
    </source>
</evidence>
<accession>A0A2A9MGM0</accession>
<name>A0A2A9MGM0_BESBE</name>
<feature type="compositionally biased region" description="Basic and acidic residues" evidence="7">
    <location>
        <begin position="689"/>
        <end position="714"/>
    </location>
</feature>
<dbReference type="PANTHER" id="PTHR11129:SF2">
    <property type="entry name" value="GERANYLGERANYL TRANSFERASE TYPE-2 SUBUNIT ALPHA"/>
    <property type="match status" value="1"/>
</dbReference>
<feature type="region of interest" description="Disordered" evidence="7">
    <location>
        <begin position="22"/>
        <end position="113"/>
    </location>
</feature>
<dbReference type="SUPFAM" id="SSF52047">
    <property type="entry name" value="RNI-like"/>
    <property type="match status" value="1"/>
</dbReference>
<feature type="region of interest" description="Disordered" evidence="7">
    <location>
        <begin position="324"/>
        <end position="388"/>
    </location>
</feature>
<evidence type="ECO:0000313" key="9">
    <source>
        <dbReference type="Proteomes" id="UP000224006"/>
    </source>
</evidence>
<feature type="compositionally biased region" description="Low complexity" evidence="7">
    <location>
        <begin position="125"/>
        <end position="160"/>
    </location>
</feature>
<feature type="region of interest" description="Disordered" evidence="7">
    <location>
        <begin position="689"/>
        <end position="738"/>
    </location>
</feature>
<keyword evidence="3" id="KW-0637">Prenyltransferase</keyword>
<dbReference type="EMBL" id="NWUJ01000002">
    <property type="protein sequence ID" value="PFH37125.1"/>
    <property type="molecule type" value="Genomic_DNA"/>
</dbReference>
<feature type="compositionally biased region" description="Low complexity" evidence="7">
    <location>
        <begin position="222"/>
        <end position="234"/>
    </location>
</feature>
<dbReference type="SUPFAM" id="SSF48439">
    <property type="entry name" value="Protein prenylyltransferase"/>
    <property type="match status" value="1"/>
</dbReference>
<dbReference type="KEGG" id="bbes:BESB_035830"/>
<dbReference type="OrthoDB" id="1658at2759"/>
<proteinExistence type="inferred from homology"/>
<keyword evidence="5" id="KW-0677">Repeat</keyword>
<evidence type="ECO:0000313" key="8">
    <source>
        <dbReference type="EMBL" id="PFH37125.1"/>
    </source>
</evidence>
<dbReference type="STRING" id="94643.A0A2A9MGM0"/>
<dbReference type="Pfam" id="PF01239">
    <property type="entry name" value="PPTA"/>
    <property type="match status" value="2"/>
</dbReference>
<dbReference type="InterPro" id="IPR002088">
    <property type="entry name" value="Prenyl_trans_a"/>
</dbReference>
<keyword evidence="4" id="KW-0808">Transferase</keyword>
<dbReference type="EC" id="2.5.1.60" evidence="2"/>
<dbReference type="RefSeq" id="XP_029221134.1">
    <property type="nucleotide sequence ID" value="XM_029362169.1"/>
</dbReference>
<dbReference type="PROSITE" id="PS51147">
    <property type="entry name" value="PFTA"/>
    <property type="match status" value="2"/>
</dbReference>
<dbReference type="Gene3D" id="1.25.40.120">
    <property type="entry name" value="Protein prenylyltransferase"/>
    <property type="match status" value="2"/>
</dbReference>
<feature type="compositionally biased region" description="Low complexity" evidence="7">
    <location>
        <begin position="486"/>
        <end position="505"/>
    </location>
</feature>
<evidence type="ECO:0000256" key="4">
    <source>
        <dbReference type="ARBA" id="ARBA00022679"/>
    </source>
</evidence>
<dbReference type="GO" id="GO:0004663">
    <property type="term" value="F:Rab geranylgeranyltransferase activity"/>
    <property type="evidence" value="ECO:0007669"/>
    <property type="project" value="UniProtKB-EC"/>
</dbReference>
<organism evidence="8 9">
    <name type="scientific">Besnoitia besnoiti</name>
    <name type="common">Apicomplexan protozoan</name>
    <dbReference type="NCBI Taxonomy" id="94643"/>
    <lineage>
        <taxon>Eukaryota</taxon>
        <taxon>Sar</taxon>
        <taxon>Alveolata</taxon>
        <taxon>Apicomplexa</taxon>
        <taxon>Conoidasida</taxon>
        <taxon>Coccidia</taxon>
        <taxon>Eucoccidiorida</taxon>
        <taxon>Eimeriorina</taxon>
        <taxon>Sarcocystidae</taxon>
        <taxon>Besnoitia</taxon>
    </lineage>
</organism>
<dbReference type="AlphaFoldDB" id="A0A2A9MGM0"/>
<comment type="similarity">
    <text evidence="1">Belongs to the protein prenyltransferase subunit alpha family.</text>
</comment>
<sequence>MGALWAYRREALTHFIQALDSPSSAAASPSAPASSSSFASSSSASSSSASSSSASSSCASSSSASSSSASSSSASSSCASSSSASSSSASSSSASSSCASSSSASSSSASSSSASSSCASSSSASSSSASSSSASSPPVADSSPAGRSGPGAASSAPCGGVEVSRTSGAEAARELLREELSVTQDAIGKKSAKCYCLWSHRTWVLGQLLVSFLRTEASLFSAGSPSSSSAALAEDAAHAERPEGGRVRGDGRGEAEEEADEAAREAEQSRREDFEKAVALLEEEVKNCDMLLLRRGEDGRNFHCWQHRAQIGAWRIAIERLRPPRKSDEEASDPLEAAEAKANNAQAARAPQSVCEGEEGRRAAAGARSEEAEGGGDEEERGAERESVEKHVIEATMALTKELIEKDFSNYSAWSQRVAGLALGLADWEAELDWLWQGLYTEPNDQTLWKVYTFLVLRAASRRPCPSLLSVCSLPRWRPSALHGRSSSPRPASGSSSPASLSSAPPAETGGMPLCFSFSAPCAVDASHSSCFLRIETDAQDCGKISRGRSIAGTWLPLSPLIWASTAGVNPTVVFFFATSFLRLLAALRFLFSSHVLSDSGALTAAPAAAASLPAAWLSASLRPHLMSLLPRSFQMRQETDARFSFCRLSDLSIQENEEASAPAVSSVWIFIADASAVSLSAHESTEELRDAQAAAARERLSQRQPHGEEETGERQQSAEGGKNGDSVASERAAKRMRTTREEIEVEGFIALEFVICFSRFACAFDAGEQRPQDCHLVRLPKGLVARLQASQLSSDSASSASLPFSPLSPSASDSAASPPSAPADAWTARRVRFLVAPPVGLAAFSSPRSSSVSASSFLLSAAAAAPWRVLAQQRVQPGSTCALDGAEPQAQAGRDDSEARGAARLSDVEELRNAFVTKELEKIDELLELEPSCKLAIEAKWQLLQAFRPQSSLEEQVKLCRAMAAADPHHKRLHDNRLLQLAIRQKILAQEAESHTQADLDADFQTTSEQEGEGGAEFAATAAEGGDRESVESETQDREIARRLHTLDLSSMGLQRLPYPVLSDISHKLERLILRGNFVSDLFWADSHVPVLPNLRELDLRENKKITLLSPVIVALADLPLLTRVDLAHTGLRPRTAEERSPAFQLLTQLLRLREESLNGLRGKTLPRLVQEKSEQTGADSRPWALLRRREADRLVVDVSATQLAADLSDGQTVWSLFRVTKADKKGEAHEECLLVGL</sequence>
<feature type="compositionally biased region" description="Acidic residues" evidence="7">
    <location>
        <begin position="372"/>
        <end position="381"/>
    </location>
</feature>
<evidence type="ECO:0000256" key="1">
    <source>
        <dbReference type="ARBA" id="ARBA00006734"/>
    </source>
</evidence>
<dbReference type="GO" id="GO:0005968">
    <property type="term" value="C:Rab-protein geranylgeranyltransferase complex"/>
    <property type="evidence" value="ECO:0007669"/>
    <property type="project" value="TreeGrafter"/>
</dbReference>
<evidence type="ECO:0000256" key="3">
    <source>
        <dbReference type="ARBA" id="ARBA00022602"/>
    </source>
</evidence>
<dbReference type="InterPro" id="IPR032675">
    <property type="entry name" value="LRR_dom_sf"/>
</dbReference>
<dbReference type="VEuPathDB" id="ToxoDB:BESB_035830"/>
<reference evidence="8 9" key="1">
    <citation type="submission" date="2017-09" db="EMBL/GenBank/DDBJ databases">
        <title>Genome sequencing of Besnoitia besnoiti strain Bb-Ger1.</title>
        <authorList>
            <person name="Schares G."/>
            <person name="Venepally P."/>
            <person name="Lorenzi H.A."/>
        </authorList>
    </citation>
    <scope>NUCLEOTIDE SEQUENCE [LARGE SCALE GENOMIC DNA]</scope>
    <source>
        <strain evidence="8 9">Bb-Ger1</strain>
    </source>
</reference>
<feature type="compositionally biased region" description="Basic and acidic residues" evidence="7">
    <location>
        <begin position="235"/>
        <end position="254"/>
    </location>
</feature>
<dbReference type="PANTHER" id="PTHR11129">
    <property type="entry name" value="PROTEIN FARNESYLTRANSFERASE ALPHA SUBUNIT/RAB GERANYLGERANYL TRANSFERASE ALPHA SUBUNIT"/>
    <property type="match status" value="1"/>
</dbReference>
<keyword evidence="9" id="KW-1185">Reference proteome</keyword>
<dbReference type="Gene3D" id="3.80.10.10">
    <property type="entry name" value="Ribonuclease Inhibitor"/>
    <property type="match status" value="1"/>
</dbReference>
<gene>
    <name evidence="8" type="ORF">BESB_035830</name>
</gene>
<evidence type="ECO:0000256" key="5">
    <source>
        <dbReference type="ARBA" id="ARBA00022737"/>
    </source>
</evidence>
<feature type="region of interest" description="Disordered" evidence="7">
    <location>
        <begin position="797"/>
        <end position="822"/>
    </location>
</feature>
<feature type="region of interest" description="Disordered" evidence="7">
    <location>
        <begin position="222"/>
        <end position="270"/>
    </location>
</feature>
<evidence type="ECO:0000256" key="2">
    <source>
        <dbReference type="ARBA" id="ARBA00012656"/>
    </source>
</evidence>